<organism evidence="1 2">
    <name type="scientific">Sphagnum jensenii</name>
    <dbReference type="NCBI Taxonomy" id="128206"/>
    <lineage>
        <taxon>Eukaryota</taxon>
        <taxon>Viridiplantae</taxon>
        <taxon>Streptophyta</taxon>
        <taxon>Embryophyta</taxon>
        <taxon>Bryophyta</taxon>
        <taxon>Sphagnophytina</taxon>
        <taxon>Sphagnopsida</taxon>
        <taxon>Sphagnales</taxon>
        <taxon>Sphagnaceae</taxon>
        <taxon>Sphagnum</taxon>
    </lineage>
</organism>
<reference evidence="1" key="1">
    <citation type="submission" date="2024-02" db="EMBL/GenBank/DDBJ databases">
        <authorList>
            <consortium name="ELIXIR-Norway"/>
            <consortium name="Elixir Norway"/>
        </authorList>
    </citation>
    <scope>NUCLEOTIDE SEQUENCE</scope>
</reference>
<dbReference type="Proteomes" id="UP001497444">
    <property type="component" value="Chromosome 12"/>
</dbReference>
<protein>
    <submittedName>
        <fullName evidence="1">Uncharacterized protein</fullName>
    </submittedName>
</protein>
<accession>A0ABP0VZN1</accession>
<name>A0ABP0VZN1_9BRYO</name>
<evidence type="ECO:0000313" key="1">
    <source>
        <dbReference type="EMBL" id="CAK9259652.1"/>
    </source>
</evidence>
<dbReference type="EMBL" id="OZ020107">
    <property type="protein sequence ID" value="CAK9259652.1"/>
    <property type="molecule type" value="Genomic_DNA"/>
</dbReference>
<keyword evidence="2" id="KW-1185">Reference proteome</keyword>
<sequence>MMNAFEFIEANKDKYLEPKSKEPGGSKLCAMALHSGEDCRGWSRGTGQEMLGNKVSMITVRAIVAEESHQEKMAEENAMVTMMQQMKTNSQALQQKNLKLTHAHRVIPGHLPVVDQSKWDGKLAKRVVDLGVDT</sequence>
<proteinExistence type="predicted"/>
<evidence type="ECO:0000313" key="2">
    <source>
        <dbReference type="Proteomes" id="UP001497444"/>
    </source>
</evidence>
<gene>
    <name evidence="1" type="ORF">CSSPJE1EN1_LOCUS5130</name>
</gene>